<dbReference type="PANTHER" id="PTHR43798:SF33">
    <property type="entry name" value="HYDROLASE, PUTATIVE (AFU_ORTHOLOGUE AFUA_2G14860)-RELATED"/>
    <property type="match status" value="1"/>
</dbReference>
<evidence type="ECO:0000256" key="1">
    <source>
        <dbReference type="SAM" id="SignalP"/>
    </source>
</evidence>
<dbReference type="GO" id="GO:0016020">
    <property type="term" value="C:membrane"/>
    <property type="evidence" value="ECO:0007669"/>
    <property type="project" value="TreeGrafter"/>
</dbReference>
<proteinExistence type="predicted"/>
<dbReference type="EMBL" id="JAOVZO020000011">
    <property type="protein sequence ID" value="MDC8012539.1"/>
    <property type="molecule type" value="Genomic_DNA"/>
</dbReference>
<dbReference type="InterPro" id="IPR000073">
    <property type="entry name" value="AB_hydrolase_1"/>
</dbReference>
<reference evidence="3" key="1">
    <citation type="submission" date="2023-02" db="EMBL/GenBank/DDBJ databases">
        <title>Tahibacter soli sp. nov. isolated from soil.</title>
        <authorList>
            <person name="Baek J.H."/>
            <person name="Lee J.K."/>
            <person name="Choi D.G."/>
            <person name="Jeon C.O."/>
        </authorList>
    </citation>
    <scope>NUCLEOTIDE SEQUENCE</scope>
    <source>
        <strain evidence="3">BL</strain>
    </source>
</reference>
<organism evidence="3 4">
    <name type="scientific">Tahibacter soli</name>
    <dbReference type="NCBI Taxonomy" id="2983605"/>
    <lineage>
        <taxon>Bacteria</taxon>
        <taxon>Pseudomonadati</taxon>
        <taxon>Pseudomonadota</taxon>
        <taxon>Gammaproteobacteria</taxon>
        <taxon>Lysobacterales</taxon>
        <taxon>Rhodanobacteraceae</taxon>
        <taxon>Tahibacter</taxon>
    </lineage>
</organism>
<dbReference type="AlphaFoldDB" id="A0A9X4BJV1"/>
<dbReference type="PANTHER" id="PTHR43798">
    <property type="entry name" value="MONOACYLGLYCEROL LIPASE"/>
    <property type="match status" value="1"/>
</dbReference>
<accession>A0A9X4BJV1</accession>
<dbReference type="Proteomes" id="UP001139971">
    <property type="component" value="Unassembled WGS sequence"/>
</dbReference>
<gene>
    <name evidence="3" type="ORF">OD750_008260</name>
</gene>
<keyword evidence="1" id="KW-0732">Signal</keyword>
<dbReference type="Pfam" id="PF00561">
    <property type="entry name" value="Abhydrolase_1"/>
    <property type="match status" value="1"/>
</dbReference>
<evidence type="ECO:0000313" key="4">
    <source>
        <dbReference type="Proteomes" id="UP001139971"/>
    </source>
</evidence>
<protein>
    <submittedName>
        <fullName evidence="3">Alpha/beta hydrolase</fullName>
    </submittedName>
</protein>
<keyword evidence="3" id="KW-0378">Hydrolase</keyword>
<feature type="domain" description="AB hydrolase-1" evidence="2">
    <location>
        <begin position="62"/>
        <end position="159"/>
    </location>
</feature>
<comment type="caution">
    <text evidence="3">The sequence shown here is derived from an EMBL/GenBank/DDBJ whole genome shotgun (WGS) entry which is preliminary data.</text>
</comment>
<dbReference type="InterPro" id="IPR050266">
    <property type="entry name" value="AB_hydrolase_sf"/>
</dbReference>
<dbReference type="PRINTS" id="PR00111">
    <property type="entry name" value="ABHYDROLASE"/>
</dbReference>
<sequence>MQRRHFLQIAAGAFAAGAFGAPAFGAASGDAPFTVASFTAARRYAKTRFGRIAYVDRGRGDVVLFLHGFPLNSYQWRGAIDRLQGERRCIAADFMGLGYTEVAPGQSVAPDAQVEMLVALLDHLSVGKVDLVANDSGGAVAQLFVARDPERVRTLLLTTCDAEFDSPPPLVIPVIEAARKGTFATDTFVPQINDKHYARTDKNGIGPFCFTYPDKLADETIDYYFKPLVATPERTKLTNAYAIGLDPNPLAGIEAKLKKCTLPVRIVWGTGDPIFKQESADYLANTFPNARGVRRIEGAKLFFPEEFPEVIVEELRALWRA</sequence>
<name>A0A9X4BJV1_9GAMM</name>
<feature type="chain" id="PRO_5040820409" evidence="1">
    <location>
        <begin position="21"/>
        <end position="321"/>
    </location>
</feature>
<evidence type="ECO:0000259" key="2">
    <source>
        <dbReference type="Pfam" id="PF00561"/>
    </source>
</evidence>
<feature type="signal peptide" evidence="1">
    <location>
        <begin position="1"/>
        <end position="20"/>
    </location>
</feature>
<dbReference type="RefSeq" id="WP_263541112.1">
    <property type="nucleotide sequence ID" value="NZ_JAOVZO020000011.1"/>
</dbReference>
<keyword evidence="4" id="KW-1185">Reference proteome</keyword>
<dbReference type="GO" id="GO:0016787">
    <property type="term" value="F:hydrolase activity"/>
    <property type="evidence" value="ECO:0007669"/>
    <property type="project" value="UniProtKB-KW"/>
</dbReference>
<evidence type="ECO:0000313" key="3">
    <source>
        <dbReference type="EMBL" id="MDC8012539.1"/>
    </source>
</evidence>
<dbReference type="SUPFAM" id="SSF53474">
    <property type="entry name" value="alpha/beta-Hydrolases"/>
    <property type="match status" value="1"/>
</dbReference>
<dbReference type="InterPro" id="IPR029058">
    <property type="entry name" value="AB_hydrolase_fold"/>
</dbReference>
<dbReference type="Gene3D" id="3.40.50.1820">
    <property type="entry name" value="alpha/beta hydrolase"/>
    <property type="match status" value="1"/>
</dbReference>